<feature type="compositionally biased region" description="Acidic residues" evidence="1">
    <location>
        <begin position="49"/>
        <end position="58"/>
    </location>
</feature>
<accession>A0ABC8J131</accession>
<evidence type="ECO:0008006" key="4">
    <source>
        <dbReference type="Google" id="ProtNLM"/>
    </source>
</evidence>
<organism evidence="2 3">
    <name type="scientific">Eruca vesicaria subsp. sativa</name>
    <name type="common">Garden rocket</name>
    <name type="synonym">Eruca sativa</name>
    <dbReference type="NCBI Taxonomy" id="29727"/>
    <lineage>
        <taxon>Eukaryota</taxon>
        <taxon>Viridiplantae</taxon>
        <taxon>Streptophyta</taxon>
        <taxon>Embryophyta</taxon>
        <taxon>Tracheophyta</taxon>
        <taxon>Spermatophyta</taxon>
        <taxon>Magnoliopsida</taxon>
        <taxon>eudicotyledons</taxon>
        <taxon>Gunneridae</taxon>
        <taxon>Pentapetalae</taxon>
        <taxon>rosids</taxon>
        <taxon>malvids</taxon>
        <taxon>Brassicales</taxon>
        <taxon>Brassicaceae</taxon>
        <taxon>Brassiceae</taxon>
        <taxon>Eruca</taxon>
    </lineage>
</organism>
<comment type="caution">
    <text evidence="2">The sequence shown here is derived from an EMBL/GenBank/DDBJ whole genome shotgun (WGS) entry which is preliminary data.</text>
</comment>
<dbReference type="Proteomes" id="UP001642260">
    <property type="component" value="Unassembled WGS sequence"/>
</dbReference>
<keyword evidence="3" id="KW-1185">Reference proteome</keyword>
<dbReference type="Pfam" id="PF10890">
    <property type="entry name" value="Cyt_b-c1_8"/>
    <property type="match status" value="1"/>
</dbReference>
<gene>
    <name evidence="2" type="ORF">ERUC_LOCUS5356</name>
</gene>
<name>A0ABC8J131_ERUVS</name>
<evidence type="ECO:0000256" key="1">
    <source>
        <dbReference type="SAM" id="MobiDB-lite"/>
    </source>
</evidence>
<dbReference type="PANTHER" id="PTHR34559:SF2">
    <property type="entry name" value="CYTOCHROME B-C1 COMPLEX SUBUNIT 8-2, MITOCHONDRIAL"/>
    <property type="match status" value="1"/>
</dbReference>
<evidence type="ECO:0000313" key="3">
    <source>
        <dbReference type="Proteomes" id="UP001642260"/>
    </source>
</evidence>
<feature type="region of interest" description="Disordered" evidence="1">
    <location>
        <begin position="46"/>
        <end position="144"/>
    </location>
</feature>
<sequence>MTRLWKDLPEKIHHKVSENWISTILLLAPVIGTYSTLNTLQLSYSQVHDEEEDHENESEGSYSESEASVDHHGNNISPDDLKARSSIKRSDTLSSESKSPKGSMKPQVTKKLSSRPNRSSLPRHDVASAMKEPSALSNASGESKRQWGRAHFSSSCVTDADRDCVQLRSRRQPINLTSLVFESSSYLAGEAILRPEEFPCYQELLAHIQFQLGKFRLWNISYVPLGGNRCAHEIALSVTRDQ</sequence>
<proteinExistence type="predicted"/>
<dbReference type="EMBL" id="CAKOAT010069933">
    <property type="protein sequence ID" value="CAH8309074.1"/>
    <property type="molecule type" value="Genomic_DNA"/>
</dbReference>
<dbReference type="InterPro" id="IPR020101">
    <property type="entry name" value="Cyt_b-c1_8-plants"/>
</dbReference>
<protein>
    <recommendedName>
        <fullName evidence="4">RNase H type-1 domain-containing protein</fullName>
    </recommendedName>
</protein>
<reference evidence="2 3" key="1">
    <citation type="submission" date="2022-03" db="EMBL/GenBank/DDBJ databases">
        <authorList>
            <person name="Macdonald S."/>
            <person name="Ahmed S."/>
            <person name="Newling K."/>
        </authorList>
    </citation>
    <scope>NUCLEOTIDE SEQUENCE [LARGE SCALE GENOMIC DNA]</scope>
</reference>
<dbReference type="PANTHER" id="PTHR34559">
    <property type="entry name" value="CYTOCHROME B-C1 COMPLEX SUBUNIT 8"/>
    <property type="match status" value="1"/>
</dbReference>
<evidence type="ECO:0000313" key="2">
    <source>
        <dbReference type="EMBL" id="CAH8309074.1"/>
    </source>
</evidence>
<feature type="compositionally biased region" description="Basic and acidic residues" evidence="1">
    <location>
        <begin position="68"/>
        <end position="91"/>
    </location>
</feature>
<dbReference type="AlphaFoldDB" id="A0ABC8J131"/>